<dbReference type="Proteomes" id="UP000000488">
    <property type="component" value="Chromosome"/>
</dbReference>
<feature type="region of interest" description="Disordered" evidence="1">
    <location>
        <begin position="512"/>
        <end position="540"/>
    </location>
</feature>
<dbReference type="InterPro" id="IPR008756">
    <property type="entry name" value="Peptidase_M56"/>
</dbReference>
<evidence type="ECO:0000313" key="5">
    <source>
        <dbReference type="Proteomes" id="UP000000488"/>
    </source>
</evidence>
<dbReference type="InterPro" id="IPR052173">
    <property type="entry name" value="Beta-lactam_resp_regulator"/>
</dbReference>
<evidence type="ECO:0000259" key="3">
    <source>
        <dbReference type="Pfam" id="PF05569"/>
    </source>
</evidence>
<dbReference type="AlphaFoldDB" id="F8CCW5"/>
<proteinExistence type="predicted"/>
<dbReference type="Gene3D" id="3.30.2010.10">
    <property type="entry name" value="Metalloproteases ('zincins'), catalytic domain"/>
    <property type="match status" value="1"/>
</dbReference>
<dbReference type="STRING" id="483219.LILAB_07795"/>
<dbReference type="PANTHER" id="PTHR34978">
    <property type="entry name" value="POSSIBLE SENSOR-TRANSDUCER PROTEIN BLAR"/>
    <property type="match status" value="1"/>
</dbReference>
<protein>
    <recommendedName>
        <fullName evidence="3">Peptidase M56 domain-containing protein</fullName>
    </recommendedName>
</protein>
<name>F8CCW5_MYXFH</name>
<gene>
    <name evidence="4" type="ordered locus">LILAB_07795</name>
</gene>
<keyword evidence="2" id="KW-1133">Transmembrane helix</keyword>
<reference evidence="4 5" key="1">
    <citation type="journal article" date="2011" name="J. Bacteriol.">
        <title>Genome sequence of the halotolerant marine bacterium Myxococcus fulvus HW-1.</title>
        <authorList>
            <person name="Li Z.F."/>
            <person name="Li X."/>
            <person name="Liu H."/>
            <person name="Liu X."/>
            <person name="Han K."/>
            <person name="Wu Z.H."/>
            <person name="Hu W."/>
            <person name="Li F.F."/>
            <person name="Li Y.Z."/>
        </authorList>
    </citation>
    <scope>NUCLEOTIDE SEQUENCE [LARGE SCALE GENOMIC DNA]</scope>
    <source>
        <strain evidence="5">ATCC BAA-855 / HW-1</strain>
    </source>
</reference>
<evidence type="ECO:0000256" key="1">
    <source>
        <dbReference type="SAM" id="MobiDB-lite"/>
    </source>
</evidence>
<dbReference type="EMBL" id="CP002830">
    <property type="protein sequence ID" value="AEI63472.1"/>
    <property type="molecule type" value="Genomic_DNA"/>
</dbReference>
<organism evidence="4 5">
    <name type="scientific">Myxococcus fulvus (strain ATCC BAA-855 / HW-1)</name>
    <dbReference type="NCBI Taxonomy" id="483219"/>
    <lineage>
        <taxon>Bacteria</taxon>
        <taxon>Pseudomonadati</taxon>
        <taxon>Myxococcota</taxon>
        <taxon>Myxococcia</taxon>
        <taxon>Myxococcales</taxon>
        <taxon>Cystobacterineae</taxon>
        <taxon>Myxococcaceae</taxon>
        <taxon>Myxococcus</taxon>
    </lineage>
</organism>
<keyword evidence="2" id="KW-0472">Membrane</keyword>
<feature type="transmembrane region" description="Helical" evidence="2">
    <location>
        <begin position="41"/>
        <end position="62"/>
    </location>
</feature>
<sequence length="774" mass="81803">MSRLLMESLGWALLHSLWQGTLVALLLAAALLTVGRRAAHARYALACGALVLTLALPVASGWKHFHDAPARTPAAALDTAAMPRPRILALSFGAQRLEVNVAPAARPAWVMAPGAAPSAWIDADRAEDGMADGFESTVLTGLGSLLVAAGLLAQRALSQVEAHLHWLVLAWVAGVALCSGRMAAEWMKLRRLADRAMPAPDAWQERLDTLAARLGLRRAVRLLQTYDVDVPAAVGWLSPVVLLPVSTLSGLPARQLEMVLAHELAHIRRHDFAVNLAQVLVETLLFFHPAVRWISHVIRVEREHCCDDVAVAASGNSVSYARALTALEALRVFPSTTSPAMSALGGSLPERVRRLISMPTSRCASRWAAGASVLTLVSSLAVAAPLTSLMLGQLSDSAQPEDEAVRHLPVPPLTLLLQGQPDEEVVHHPVSPIPALQMPHGLPVPGRAVPVPPPPAPMAPPAPPAPAALPTLPAFPAPAALPTLPAPPAPAAFPALPAPPVSVAAVAAQAAPVPTPAPAPSPGSLGSRARSERDQQTRVGAGQSLSVDQLVALKTAGITPERVQQLTAMGYAPTVSNLVTMSHAGVTPGYVQEMNTRFGRKLEAEELTRMKHLGVTPEYIQSLKAAGFNVDDPKALAHVRAVGVDGDFIRGLKDAGYTDVSLEELARLRAVGVSPEYIRELNKHGLSKMKVQELTRLRAVGVSGGWLAGMRAAGVRTTDVSALQRLRATGVDPGFIRELHDAGMKDLSVDELVRLRTGGVDADFIRKLRGNGSK</sequence>
<dbReference type="eggNOG" id="COG4219">
    <property type="taxonomic scope" value="Bacteria"/>
</dbReference>
<dbReference type="CDD" id="cd07341">
    <property type="entry name" value="M56_BlaR1_MecR1_like"/>
    <property type="match status" value="1"/>
</dbReference>
<accession>F8CCW5</accession>
<dbReference type="KEGG" id="mfu:LILAB_07795"/>
<dbReference type="PANTHER" id="PTHR34978:SF3">
    <property type="entry name" value="SLR0241 PROTEIN"/>
    <property type="match status" value="1"/>
</dbReference>
<feature type="domain" description="Peptidase M56" evidence="3">
    <location>
        <begin position="158"/>
        <end position="333"/>
    </location>
</feature>
<feature type="transmembrane region" description="Helical" evidence="2">
    <location>
        <begin position="12"/>
        <end position="35"/>
    </location>
</feature>
<evidence type="ECO:0000313" key="4">
    <source>
        <dbReference type="EMBL" id="AEI63472.1"/>
    </source>
</evidence>
<keyword evidence="2" id="KW-0812">Transmembrane</keyword>
<dbReference type="HOGENOM" id="CLU_361245_0_0_7"/>
<dbReference type="Pfam" id="PF05569">
    <property type="entry name" value="Peptidase_M56"/>
    <property type="match status" value="1"/>
</dbReference>
<evidence type="ECO:0000256" key="2">
    <source>
        <dbReference type="SAM" id="Phobius"/>
    </source>
</evidence>